<dbReference type="Proteomes" id="UP000320876">
    <property type="component" value="Unassembled WGS sequence"/>
</dbReference>
<sequence>MLPAAAPERLRVLRLDGRRSVEQIVDGYGIECQPVRDLLVEYLTERSPELDHTSLSSIARWAADDPARWARWVVPCPIKAAEVTLKKANSRVKARMDQRTRTRLPLLPALLRAAERQRKDAEAHINTAGTIAAGGRFTAGGQEFQRCRQGGSGRVYAVDLATDRRRDLTHEESAAFWSWVTVEVLRHNGIRIEEMLEHPRPTRSGYFWSRPGSGRS</sequence>
<reference evidence="1 2" key="1">
    <citation type="submission" date="2019-06" db="EMBL/GenBank/DDBJ databases">
        <title>Sequencing the genomes of 1000 actinobacteria strains.</title>
        <authorList>
            <person name="Klenk H.-P."/>
        </authorList>
    </citation>
    <scope>NUCLEOTIDE SEQUENCE [LARGE SCALE GENOMIC DNA]</scope>
    <source>
        <strain evidence="1 2">DSM 45679</strain>
    </source>
</reference>
<comment type="caution">
    <text evidence="1">The sequence shown here is derived from an EMBL/GenBank/DDBJ whole genome shotgun (WGS) entry which is preliminary data.</text>
</comment>
<proteinExistence type="predicted"/>
<protein>
    <submittedName>
        <fullName evidence="1">Uncharacterized protein</fullName>
    </submittedName>
</protein>
<dbReference type="EMBL" id="VFML01000001">
    <property type="protein sequence ID" value="TQJ00739.1"/>
    <property type="molecule type" value="Genomic_DNA"/>
</dbReference>
<name>A0A542DCE3_AMYCI</name>
<dbReference type="RefSeq" id="WP_170220669.1">
    <property type="nucleotide sequence ID" value="NZ_VFML01000001.1"/>
</dbReference>
<dbReference type="AlphaFoldDB" id="A0A542DCE3"/>
<gene>
    <name evidence="1" type="ORF">FB471_0388</name>
</gene>
<evidence type="ECO:0000313" key="1">
    <source>
        <dbReference type="EMBL" id="TQJ00739.1"/>
    </source>
</evidence>
<keyword evidence="2" id="KW-1185">Reference proteome</keyword>
<organism evidence="1 2">
    <name type="scientific">Amycolatopsis cihanbeyliensis</name>
    <dbReference type="NCBI Taxonomy" id="1128664"/>
    <lineage>
        <taxon>Bacteria</taxon>
        <taxon>Bacillati</taxon>
        <taxon>Actinomycetota</taxon>
        <taxon>Actinomycetes</taxon>
        <taxon>Pseudonocardiales</taxon>
        <taxon>Pseudonocardiaceae</taxon>
        <taxon>Amycolatopsis</taxon>
    </lineage>
</organism>
<evidence type="ECO:0000313" key="2">
    <source>
        <dbReference type="Proteomes" id="UP000320876"/>
    </source>
</evidence>
<accession>A0A542DCE3</accession>